<dbReference type="PANTHER" id="PTHR33164">
    <property type="entry name" value="TRANSCRIPTIONAL REGULATOR, MARR FAMILY"/>
    <property type="match status" value="1"/>
</dbReference>
<dbReference type="EMBL" id="FXTU01000001">
    <property type="protein sequence ID" value="SMP00961.1"/>
    <property type="molecule type" value="Genomic_DNA"/>
</dbReference>
<organism evidence="7 8">
    <name type="scientific">Laceyella tengchongensis</name>
    <dbReference type="NCBI Taxonomy" id="574699"/>
    <lineage>
        <taxon>Bacteria</taxon>
        <taxon>Bacillati</taxon>
        <taxon>Bacillota</taxon>
        <taxon>Bacilli</taxon>
        <taxon>Bacillales</taxon>
        <taxon>Thermoactinomycetaceae</taxon>
        <taxon>Laceyella</taxon>
    </lineage>
</organism>
<dbReference type="SMART" id="SM00347">
    <property type="entry name" value="HTH_MARR"/>
    <property type="match status" value="1"/>
</dbReference>
<dbReference type="AlphaFoldDB" id="A0AA45WIS1"/>
<dbReference type="InterPro" id="IPR055166">
    <property type="entry name" value="Transc_reg_Sar_Rot_HTH"/>
</dbReference>
<evidence type="ECO:0000256" key="2">
    <source>
        <dbReference type="ARBA" id="ARBA00022490"/>
    </source>
</evidence>
<keyword evidence="5" id="KW-0804">Transcription</keyword>
<dbReference type="Proteomes" id="UP001157946">
    <property type="component" value="Unassembled WGS sequence"/>
</dbReference>
<dbReference type="GO" id="GO:0003677">
    <property type="term" value="F:DNA binding"/>
    <property type="evidence" value="ECO:0007669"/>
    <property type="project" value="UniProtKB-KW"/>
</dbReference>
<dbReference type="SUPFAM" id="SSF46785">
    <property type="entry name" value="Winged helix' DNA-binding domain"/>
    <property type="match status" value="1"/>
</dbReference>
<dbReference type="InterPro" id="IPR000835">
    <property type="entry name" value="HTH_MarR-typ"/>
</dbReference>
<evidence type="ECO:0000313" key="7">
    <source>
        <dbReference type="EMBL" id="SMP00961.1"/>
    </source>
</evidence>
<name>A0AA45WIS1_9BACL</name>
<dbReference type="Gene3D" id="1.10.10.10">
    <property type="entry name" value="Winged helix-like DNA-binding domain superfamily/Winged helix DNA-binding domain"/>
    <property type="match status" value="1"/>
</dbReference>
<dbReference type="GO" id="GO:0003700">
    <property type="term" value="F:DNA-binding transcription factor activity"/>
    <property type="evidence" value="ECO:0007669"/>
    <property type="project" value="InterPro"/>
</dbReference>
<protein>
    <submittedName>
        <fullName evidence="7">Transcriptional regulator, MarR family</fullName>
    </submittedName>
</protein>
<sequence length="147" mass="17220">MNLDNHLCFTIYACFREISRLYRHILDPLGITYTQYLALLVLWEQDGLTLKELGQRLYLDSGTLTPLMKKLETMGLVTRKRSTEDERKVLIHLTDAGRKLKEDACRIPEQLVQQNEISPEELSQLMQEARHLFDRLQKVTRGLHHDS</sequence>
<evidence type="ECO:0000256" key="5">
    <source>
        <dbReference type="ARBA" id="ARBA00023163"/>
    </source>
</evidence>
<evidence type="ECO:0000256" key="4">
    <source>
        <dbReference type="ARBA" id="ARBA00023125"/>
    </source>
</evidence>
<dbReference type="PANTHER" id="PTHR33164:SF5">
    <property type="entry name" value="ORGANIC HYDROPEROXIDE RESISTANCE TRANSCRIPTIONAL REGULATOR"/>
    <property type="match status" value="1"/>
</dbReference>
<accession>A0AA45WIS1</accession>
<comment type="subcellular location">
    <subcellularLocation>
        <location evidence="1">Cytoplasm</location>
    </subcellularLocation>
</comment>
<dbReference type="PRINTS" id="PR00598">
    <property type="entry name" value="HTHMARR"/>
</dbReference>
<evidence type="ECO:0000256" key="3">
    <source>
        <dbReference type="ARBA" id="ARBA00023015"/>
    </source>
</evidence>
<dbReference type="InterPro" id="IPR039422">
    <property type="entry name" value="MarR/SlyA-like"/>
</dbReference>
<keyword evidence="8" id="KW-1185">Reference proteome</keyword>
<evidence type="ECO:0000256" key="1">
    <source>
        <dbReference type="ARBA" id="ARBA00004496"/>
    </source>
</evidence>
<keyword evidence="4" id="KW-0238">DNA-binding</keyword>
<dbReference type="InterPro" id="IPR036390">
    <property type="entry name" value="WH_DNA-bd_sf"/>
</dbReference>
<keyword evidence="3" id="KW-0805">Transcription regulation</keyword>
<feature type="domain" description="HTH marR-type" evidence="6">
    <location>
        <begin position="4"/>
        <end position="134"/>
    </location>
</feature>
<dbReference type="FunFam" id="1.10.10.10:FF:000163">
    <property type="entry name" value="MarR family transcriptional regulator"/>
    <property type="match status" value="1"/>
</dbReference>
<dbReference type="PROSITE" id="PS50995">
    <property type="entry name" value="HTH_MARR_2"/>
    <property type="match status" value="1"/>
</dbReference>
<dbReference type="InterPro" id="IPR036388">
    <property type="entry name" value="WH-like_DNA-bd_sf"/>
</dbReference>
<gene>
    <name evidence="7" type="ORF">SAMN06265361_101196</name>
</gene>
<dbReference type="GO" id="GO:0005737">
    <property type="term" value="C:cytoplasm"/>
    <property type="evidence" value="ECO:0007669"/>
    <property type="project" value="UniProtKB-SubCell"/>
</dbReference>
<dbReference type="Pfam" id="PF22381">
    <property type="entry name" value="Staph_reg_Sar_Rot"/>
    <property type="match status" value="1"/>
</dbReference>
<comment type="caution">
    <text evidence="7">The sequence shown here is derived from an EMBL/GenBank/DDBJ whole genome shotgun (WGS) entry which is preliminary data.</text>
</comment>
<dbReference type="GO" id="GO:0006950">
    <property type="term" value="P:response to stress"/>
    <property type="evidence" value="ECO:0007669"/>
    <property type="project" value="TreeGrafter"/>
</dbReference>
<keyword evidence="2" id="KW-0963">Cytoplasm</keyword>
<proteinExistence type="predicted"/>
<evidence type="ECO:0000259" key="6">
    <source>
        <dbReference type="PROSITE" id="PS50995"/>
    </source>
</evidence>
<reference evidence="7" key="1">
    <citation type="submission" date="2017-05" db="EMBL/GenBank/DDBJ databases">
        <authorList>
            <person name="Varghese N."/>
            <person name="Submissions S."/>
        </authorList>
    </citation>
    <scope>NUCLEOTIDE SEQUENCE</scope>
    <source>
        <strain evidence="7">DSM 45262</strain>
    </source>
</reference>
<evidence type="ECO:0000313" key="8">
    <source>
        <dbReference type="Proteomes" id="UP001157946"/>
    </source>
</evidence>